<dbReference type="CDD" id="cd06464">
    <property type="entry name" value="ACD_sHsps-like"/>
    <property type="match status" value="1"/>
</dbReference>
<organism evidence="3 4">
    <name type="scientific">Abeliophyllum distichum</name>
    <dbReference type="NCBI Taxonomy" id="126358"/>
    <lineage>
        <taxon>Eukaryota</taxon>
        <taxon>Viridiplantae</taxon>
        <taxon>Streptophyta</taxon>
        <taxon>Embryophyta</taxon>
        <taxon>Tracheophyta</taxon>
        <taxon>Spermatophyta</taxon>
        <taxon>Magnoliopsida</taxon>
        <taxon>eudicotyledons</taxon>
        <taxon>Gunneridae</taxon>
        <taxon>Pentapetalae</taxon>
        <taxon>asterids</taxon>
        <taxon>lamiids</taxon>
        <taxon>Lamiales</taxon>
        <taxon>Oleaceae</taxon>
        <taxon>Forsythieae</taxon>
        <taxon>Abeliophyllum</taxon>
    </lineage>
</organism>
<dbReference type="InterPro" id="IPR058937">
    <property type="entry name" value="ACL_Hsps-like_put"/>
</dbReference>
<dbReference type="InterPro" id="IPR058354">
    <property type="entry name" value="DUF8041"/>
</dbReference>
<dbReference type="Pfam" id="PF26145">
    <property type="entry name" value="DUF8041"/>
    <property type="match status" value="1"/>
</dbReference>
<comment type="caution">
    <text evidence="3">The sequence shown here is derived from an EMBL/GenBank/DDBJ whole genome shotgun (WGS) entry which is preliminary data.</text>
</comment>
<name>A0ABD1VT78_9LAMI</name>
<dbReference type="PANTHER" id="PTHR33981">
    <property type="entry name" value="EXPRESSED PROTEIN"/>
    <property type="match status" value="1"/>
</dbReference>
<dbReference type="EMBL" id="JBFOLK010000001">
    <property type="protein sequence ID" value="KAL2539933.1"/>
    <property type="molecule type" value="Genomic_DNA"/>
</dbReference>
<accession>A0ABD1VT78</accession>
<dbReference type="Proteomes" id="UP001604336">
    <property type="component" value="Unassembled WGS sequence"/>
</dbReference>
<sequence length="255" mass="29096">MGLDEDERKKWMKLTGRDVNFSIPLEASDFGSWRNLLNTEFELERPLQLKDNINPHLKKLLNGSGLNLSTHAPNHITTERMDLLRVCNKILDIHVIEPPWLSEFSGVMRSTYGPVTAAKTIYEDDEGFLIVVSMPFADLQRVKVTWRNILTHGIVKISCVSNGCMPIIKRQDRMFRLTDSAPEHCPQGEFIREISLPTRIPEDAKLEAFGDSTGTMLEILVPKHHVGPEEHEVRVCLRPSPWSERTYVDLTEALV</sequence>
<dbReference type="Pfam" id="PF26144">
    <property type="entry name" value="ACL_Hsps-like"/>
    <property type="match status" value="1"/>
</dbReference>
<reference evidence="4" key="1">
    <citation type="submission" date="2024-07" db="EMBL/GenBank/DDBJ databases">
        <title>Two chromosome-level genome assemblies of Korean endemic species Abeliophyllum distichum and Forsythia ovata (Oleaceae).</title>
        <authorList>
            <person name="Jang H."/>
        </authorList>
    </citation>
    <scope>NUCLEOTIDE SEQUENCE [LARGE SCALE GENOMIC DNA]</scope>
</reference>
<feature type="domain" description="Hsps-like putative alpha-crystallin-like" evidence="1">
    <location>
        <begin position="115"/>
        <end position="223"/>
    </location>
</feature>
<gene>
    <name evidence="3" type="ORF">Adt_00911</name>
</gene>
<evidence type="ECO:0000259" key="2">
    <source>
        <dbReference type="Pfam" id="PF26145"/>
    </source>
</evidence>
<keyword evidence="4" id="KW-1185">Reference proteome</keyword>
<proteinExistence type="predicted"/>
<evidence type="ECO:0000259" key="1">
    <source>
        <dbReference type="Pfam" id="PF26144"/>
    </source>
</evidence>
<evidence type="ECO:0000313" key="4">
    <source>
        <dbReference type="Proteomes" id="UP001604336"/>
    </source>
</evidence>
<protein>
    <submittedName>
        <fullName evidence="3">HSP20-like chaperones superfamily protein</fullName>
    </submittedName>
</protein>
<dbReference type="AlphaFoldDB" id="A0ABD1VT78"/>
<dbReference type="PANTHER" id="PTHR33981:SF16">
    <property type="entry name" value="FYD"/>
    <property type="match status" value="1"/>
</dbReference>
<feature type="domain" description="DUF8041" evidence="2">
    <location>
        <begin position="2"/>
        <end position="34"/>
    </location>
</feature>
<evidence type="ECO:0000313" key="3">
    <source>
        <dbReference type="EMBL" id="KAL2539933.1"/>
    </source>
</evidence>